<feature type="region of interest" description="Disordered" evidence="1">
    <location>
        <begin position="1"/>
        <end position="28"/>
    </location>
</feature>
<dbReference type="AlphaFoldDB" id="A0A151PF34"/>
<gene>
    <name evidence="2" type="ORF">Y1Q_0019742</name>
</gene>
<name>A0A151PF34_ALLMI</name>
<sequence length="67" mass="7177">MGCAQHECHCAGHEAPEPQSERAQSRRLPRRAQLLAEDAHLAPALIPAPRRAAPLPPASLVLRTIAA</sequence>
<evidence type="ECO:0000313" key="2">
    <source>
        <dbReference type="EMBL" id="KYO47653.1"/>
    </source>
</evidence>
<reference evidence="2 3" key="1">
    <citation type="journal article" date="2012" name="Genome Biol.">
        <title>Sequencing three crocodilian genomes to illuminate the evolution of archosaurs and amniotes.</title>
        <authorList>
            <person name="St John J.A."/>
            <person name="Braun E.L."/>
            <person name="Isberg S.R."/>
            <person name="Miles L.G."/>
            <person name="Chong A.Y."/>
            <person name="Gongora J."/>
            <person name="Dalzell P."/>
            <person name="Moran C."/>
            <person name="Bed'hom B."/>
            <person name="Abzhanov A."/>
            <person name="Burgess S.C."/>
            <person name="Cooksey A.M."/>
            <person name="Castoe T.A."/>
            <person name="Crawford N.G."/>
            <person name="Densmore L.D."/>
            <person name="Drew J.C."/>
            <person name="Edwards S.V."/>
            <person name="Faircloth B.C."/>
            <person name="Fujita M.K."/>
            <person name="Greenwold M.J."/>
            <person name="Hoffmann F.G."/>
            <person name="Howard J.M."/>
            <person name="Iguchi T."/>
            <person name="Janes D.E."/>
            <person name="Khan S.Y."/>
            <person name="Kohno S."/>
            <person name="de Koning A.J."/>
            <person name="Lance S.L."/>
            <person name="McCarthy F.M."/>
            <person name="McCormack J.E."/>
            <person name="Merchant M.E."/>
            <person name="Peterson D.G."/>
            <person name="Pollock D.D."/>
            <person name="Pourmand N."/>
            <person name="Raney B.J."/>
            <person name="Roessler K.A."/>
            <person name="Sanford J.R."/>
            <person name="Sawyer R.H."/>
            <person name="Schmidt C.J."/>
            <person name="Triplett E.W."/>
            <person name="Tuberville T.D."/>
            <person name="Venegas-Anaya M."/>
            <person name="Howard J.T."/>
            <person name="Jarvis E.D."/>
            <person name="Guillette L.J.Jr."/>
            <person name="Glenn T.C."/>
            <person name="Green R.E."/>
            <person name="Ray D.A."/>
        </authorList>
    </citation>
    <scope>NUCLEOTIDE SEQUENCE [LARGE SCALE GENOMIC DNA]</scope>
    <source>
        <strain evidence="2">KSC_2009_1</strain>
    </source>
</reference>
<accession>A0A151PF34</accession>
<keyword evidence="3" id="KW-1185">Reference proteome</keyword>
<evidence type="ECO:0000256" key="1">
    <source>
        <dbReference type="SAM" id="MobiDB-lite"/>
    </source>
</evidence>
<feature type="compositionally biased region" description="Basic and acidic residues" evidence="1">
    <location>
        <begin position="1"/>
        <end position="24"/>
    </location>
</feature>
<proteinExistence type="predicted"/>
<organism evidence="2 3">
    <name type="scientific">Alligator mississippiensis</name>
    <name type="common">American alligator</name>
    <dbReference type="NCBI Taxonomy" id="8496"/>
    <lineage>
        <taxon>Eukaryota</taxon>
        <taxon>Metazoa</taxon>
        <taxon>Chordata</taxon>
        <taxon>Craniata</taxon>
        <taxon>Vertebrata</taxon>
        <taxon>Euteleostomi</taxon>
        <taxon>Archelosauria</taxon>
        <taxon>Archosauria</taxon>
        <taxon>Crocodylia</taxon>
        <taxon>Alligatoridae</taxon>
        <taxon>Alligatorinae</taxon>
        <taxon>Alligator</taxon>
    </lineage>
</organism>
<evidence type="ECO:0000313" key="3">
    <source>
        <dbReference type="Proteomes" id="UP000050525"/>
    </source>
</evidence>
<protein>
    <submittedName>
        <fullName evidence="2">Uncharacterized protein</fullName>
    </submittedName>
</protein>
<comment type="caution">
    <text evidence="2">The sequence shown here is derived from an EMBL/GenBank/DDBJ whole genome shotgun (WGS) entry which is preliminary data.</text>
</comment>
<dbReference type="EMBL" id="AKHW03000416">
    <property type="protein sequence ID" value="KYO47653.1"/>
    <property type="molecule type" value="Genomic_DNA"/>
</dbReference>
<dbReference type="Proteomes" id="UP000050525">
    <property type="component" value="Unassembled WGS sequence"/>
</dbReference>